<keyword evidence="2 6" id="KW-0698">rRNA processing</keyword>
<feature type="binding site" evidence="6">
    <location>
        <begin position="127"/>
        <end position="128"/>
    </location>
    <ligand>
        <name>S-adenosyl-L-methionine</name>
        <dbReference type="ChEBI" id="CHEBI:59789"/>
    </ligand>
</feature>
<dbReference type="Gene3D" id="3.40.50.150">
    <property type="entry name" value="Vaccinia Virus protein VP39"/>
    <property type="match status" value="1"/>
</dbReference>
<dbReference type="PIRSF" id="PIRSF003078">
    <property type="entry name" value="GidB"/>
    <property type="match status" value="1"/>
</dbReference>
<dbReference type="Pfam" id="PF02527">
    <property type="entry name" value="GidB"/>
    <property type="match status" value="1"/>
</dbReference>
<comment type="caution">
    <text evidence="7">The sequence shown here is derived from an EMBL/GenBank/DDBJ whole genome shotgun (WGS) entry which is preliminary data.</text>
</comment>
<dbReference type="PANTHER" id="PTHR31760:SF0">
    <property type="entry name" value="S-ADENOSYL-L-METHIONINE-DEPENDENT METHYLTRANSFERASES SUPERFAMILY PROTEIN"/>
    <property type="match status" value="1"/>
</dbReference>
<name>A0A4R3VX32_9SPHI</name>
<dbReference type="GO" id="GO:0070043">
    <property type="term" value="F:rRNA (guanine-N7-)-methyltransferase activity"/>
    <property type="evidence" value="ECO:0007669"/>
    <property type="project" value="UniProtKB-UniRule"/>
</dbReference>
<keyword evidence="8" id="KW-1185">Reference proteome</keyword>
<dbReference type="AlphaFoldDB" id="A0A4R3VX32"/>
<comment type="caution">
    <text evidence="6">Lacks conserved residue(s) required for the propagation of feature annotation.</text>
</comment>
<protein>
    <recommendedName>
        <fullName evidence="6">Ribosomal RNA small subunit methyltransferase G</fullName>
        <ecNumber evidence="6">2.1.1.-</ecNumber>
    </recommendedName>
    <alternativeName>
        <fullName evidence="6">16S rRNA 7-methylguanosine methyltransferase</fullName>
        <shortName evidence="6">16S rRNA m7G methyltransferase</shortName>
    </alternativeName>
</protein>
<dbReference type="SUPFAM" id="SSF53335">
    <property type="entry name" value="S-adenosyl-L-methionine-dependent methyltransferases"/>
    <property type="match status" value="1"/>
</dbReference>
<dbReference type="NCBIfam" id="TIGR00138">
    <property type="entry name" value="rsmG_gidB"/>
    <property type="match status" value="1"/>
</dbReference>
<dbReference type="InterPro" id="IPR003682">
    <property type="entry name" value="rRNA_ssu_MeTfrase_G"/>
</dbReference>
<dbReference type="InterPro" id="IPR029063">
    <property type="entry name" value="SAM-dependent_MTases_sf"/>
</dbReference>
<comment type="similarity">
    <text evidence="6">Belongs to the methyltransferase superfamily. RNA methyltransferase RsmG family.</text>
</comment>
<keyword evidence="4 6" id="KW-0808">Transferase</keyword>
<dbReference type="Proteomes" id="UP000295197">
    <property type="component" value="Unassembled WGS sequence"/>
</dbReference>
<gene>
    <name evidence="6" type="primary">rsmG</name>
    <name evidence="7" type="ORF">EDC17_100142</name>
</gene>
<reference evidence="7 8" key="1">
    <citation type="submission" date="2019-03" db="EMBL/GenBank/DDBJ databases">
        <title>Genomic Encyclopedia of Type Strains, Phase IV (KMG-IV): sequencing the most valuable type-strain genomes for metagenomic binning, comparative biology and taxonomic classification.</title>
        <authorList>
            <person name="Goeker M."/>
        </authorList>
    </citation>
    <scope>NUCLEOTIDE SEQUENCE [LARGE SCALE GENOMIC DNA]</scope>
    <source>
        <strain evidence="7 8">DSM 22362</strain>
    </source>
</reference>
<evidence type="ECO:0000313" key="8">
    <source>
        <dbReference type="Proteomes" id="UP000295197"/>
    </source>
</evidence>
<dbReference type="EMBL" id="SMBZ01000001">
    <property type="protein sequence ID" value="TCV20703.1"/>
    <property type="molecule type" value="Genomic_DNA"/>
</dbReference>
<keyword evidence="1 6" id="KW-0963">Cytoplasm</keyword>
<accession>A0A4R3VX32</accession>
<dbReference type="RefSeq" id="WP_132775779.1">
    <property type="nucleotide sequence ID" value="NZ_SMBZ01000001.1"/>
</dbReference>
<dbReference type="GO" id="GO:0005829">
    <property type="term" value="C:cytosol"/>
    <property type="evidence" value="ECO:0007669"/>
    <property type="project" value="TreeGrafter"/>
</dbReference>
<keyword evidence="3 6" id="KW-0489">Methyltransferase</keyword>
<keyword evidence="5 6" id="KW-0949">S-adenosyl-L-methionine</keyword>
<feature type="binding site" evidence="6">
    <location>
        <position position="140"/>
    </location>
    <ligand>
        <name>S-adenosyl-L-methionine</name>
        <dbReference type="ChEBI" id="CHEBI:59789"/>
    </ligand>
</feature>
<comment type="subcellular location">
    <subcellularLocation>
        <location evidence="6">Cytoplasm</location>
    </subcellularLocation>
</comment>
<evidence type="ECO:0000256" key="2">
    <source>
        <dbReference type="ARBA" id="ARBA00022552"/>
    </source>
</evidence>
<dbReference type="CDD" id="cd02440">
    <property type="entry name" value="AdoMet_MTases"/>
    <property type="match status" value="1"/>
</dbReference>
<evidence type="ECO:0000256" key="6">
    <source>
        <dbReference type="HAMAP-Rule" id="MF_00074"/>
    </source>
</evidence>
<dbReference type="PANTHER" id="PTHR31760">
    <property type="entry name" value="S-ADENOSYL-L-METHIONINE-DEPENDENT METHYLTRANSFERASES SUPERFAMILY PROTEIN"/>
    <property type="match status" value="1"/>
</dbReference>
<organism evidence="7 8">
    <name type="scientific">Sphingobacterium alimentarium</name>
    <dbReference type="NCBI Taxonomy" id="797292"/>
    <lineage>
        <taxon>Bacteria</taxon>
        <taxon>Pseudomonadati</taxon>
        <taxon>Bacteroidota</taxon>
        <taxon>Sphingobacteriia</taxon>
        <taxon>Sphingobacteriales</taxon>
        <taxon>Sphingobacteriaceae</taxon>
        <taxon>Sphingobacterium</taxon>
    </lineage>
</organism>
<dbReference type="EC" id="2.1.1.-" evidence="6"/>
<evidence type="ECO:0000256" key="5">
    <source>
        <dbReference type="ARBA" id="ARBA00022691"/>
    </source>
</evidence>
<sequence length="211" mass="24260">MNPSVDIIFNYFPRLTEKQKEQFTKLAEVYPFWNDQINVISRKDIESLYLKHILHSLGIAKFVTEFTPGTRILDVGTGGGFPGIPLAIMFPEVQFHLVDSIGKKIKVVREVAAAIGLKNVEADHIRAEQLDYKYDFVVSRAVTRLADFTPWIRNKFEKKDKNAIPNGILYLKGGDLKEEIKESKLKAELHPLSSYFKEDFFDTKYVVYVPM</sequence>
<dbReference type="OrthoDB" id="9808773at2"/>
<proteinExistence type="inferred from homology"/>
<evidence type="ECO:0000256" key="1">
    <source>
        <dbReference type="ARBA" id="ARBA00022490"/>
    </source>
</evidence>
<evidence type="ECO:0000313" key="7">
    <source>
        <dbReference type="EMBL" id="TCV20703.1"/>
    </source>
</evidence>
<evidence type="ECO:0000256" key="3">
    <source>
        <dbReference type="ARBA" id="ARBA00022603"/>
    </source>
</evidence>
<dbReference type="HAMAP" id="MF_00074">
    <property type="entry name" value="16SrRNA_methyltr_G"/>
    <property type="match status" value="1"/>
</dbReference>
<comment type="function">
    <text evidence="6">Specifically methylates the N7 position of a guanine in 16S rRNA.</text>
</comment>
<feature type="binding site" evidence="6">
    <location>
        <position position="76"/>
    </location>
    <ligand>
        <name>S-adenosyl-L-methionine</name>
        <dbReference type="ChEBI" id="CHEBI:59789"/>
    </ligand>
</feature>
<feature type="binding site" evidence="6">
    <location>
        <position position="81"/>
    </location>
    <ligand>
        <name>S-adenosyl-L-methionine</name>
        <dbReference type="ChEBI" id="CHEBI:59789"/>
    </ligand>
</feature>
<evidence type="ECO:0000256" key="4">
    <source>
        <dbReference type="ARBA" id="ARBA00022679"/>
    </source>
</evidence>